<dbReference type="Proteomes" id="UP000093173">
    <property type="component" value="Unassembled WGS sequence"/>
</dbReference>
<dbReference type="PROSITE" id="PS50111">
    <property type="entry name" value="CHEMOTAXIS_TRANSDUC_2"/>
    <property type="match status" value="1"/>
</dbReference>
<reference evidence="10" key="1">
    <citation type="submission" date="2016-06" db="EMBL/GenBank/DDBJ databases">
        <authorList>
            <person name="Hehemann J.-H."/>
            <person name="Arevalo P."/>
            <person name="Datta M.S."/>
            <person name="Polz M.F."/>
        </authorList>
    </citation>
    <scope>NUCLEOTIDE SEQUENCE [LARGE SCALE GENOMIC DNA]</scope>
    <source>
        <strain evidence="10">9CSC122</strain>
    </source>
</reference>
<sequence>MRLKKQLTYGFGLIICLLLITSAISYFRFSATNAGFNQYRGLALGSVFTGRIQANILEARLAANKYLKHQNNATREQVKSRLDTSISLLADAKKIKLDSDHAAEFDNISAQMKEYENSFNQVVQLIDQRNILVSSQLDPAGLAMRKALSAIMQEAYDTKSVAVGLYSGQLQESILLGRLYAVKYLVSNEQVDADRVSAEFKQMVMRADTLKQAITTSSEGKLLENYQSAFSTYQEAFSSIVKTIQQRNAIIRDKLDVIGGSAAATIETIKLKTKEQQDKVGPSMVEQFNSAQTILLVLSTAATLLALFIAFFIYRGILRVVGGEPSDIEKLVREVSEGDLSEELQTDGSETGIYYNIVQMRKELRRIIESFHSISDNISSSTLQLGDVMSQTQDNAQKELSQVEQIATAITELSSTASEVSQNASGAESAASGATSNVASGQEALNSSDNVSRNIEHSIEETTKIVNQLREYSIEIGTVVEVINTISEQTNLLALNAAIEAARAGEQGRGFAVVADEVRSLAAKTQQSTVDIQEIISRLQKQAEEANQYMESNMSLVDDSRSISEQLRSSFVEIANSVTLISDMNTQVATASEEQSGVTQDISQNVSITFDIVNQNVEQVGISKQASEALSALVEEQKSLLRFFKL</sequence>
<evidence type="ECO:0000256" key="3">
    <source>
        <dbReference type="ARBA" id="ARBA00029447"/>
    </source>
</evidence>
<feature type="domain" description="Methyl-accepting transducer" evidence="7">
    <location>
        <begin position="374"/>
        <end position="610"/>
    </location>
</feature>
<feature type="transmembrane region" description="Helical" evidence="6">
    <location>
        <begin position="7"/>
        <end position="27"/>
    </location>
</feature>
<dbReference type="GO" id="GO:0006935">
    <property type="term" value="P:chemotaxis"/>
    <property type="evidence" value="ECO:0007669"/>
    <property type="project" value="UniProtKB-ARBA"/>
</dbReference>
<dbReference type="SMART" id="SM01358">
    <property type="entry name" value="HBM"/>
    <property type="match status" value="1"/>
</dbReference>
<evidence type="ECO:0000259" key="8">
    <source>
        <dbReference type="PROSITE" id="PS51753"/>
    </source>
</evidence>
<dbReference type="CDD" id="cd11386">
    <property type="entry name" value="MCP_signal"/>
    <property type="match status" value="1"/>
</dbReference>
<dbReference type="Gene3D" id="1.10.287.950">
    <property type="entry name" value="Methyl-accepting chemotaxis protein"/>
    <property type="match status" value="1"/>
</dbReference>
<name>A0A1B9R2Q0_9VIBR</name>
<feature type="domain" description="HBM" evidence="8">
    <location>
        <begin position="41"/>
        <end position="281"/>
    </location>
</feature>
<dbReference type="PANTHER" id="PTHR32089">
    <property type="entry name" value="METHYL-ACCEPTING CHEMOTAXIS PROTEIN MCPB"/>
    <property type="match status" value="1"/>
</dbReference>
<comment type="subcellular location">
    <subcellularLocation>
        <location evidence="1">Membrane</location>
    </subcellularLocation>
</comment>
<evidence type="ECO:0000313" key="10">
    <source>
        <dbReference type="Proteomes" id="UP000093173"/>
    </source>
</evidence>
<dbReference type="Pfam" id="PF00015">
    <property type="entry name" value="MCPsignal"/>
    <property type="match status" value="1"/>
</dbReference>
<gene>
    <name evidence="9" type="ORF">A6E14_05035</name>
</gene>
<dbReference type="InterPro" id="IPR032255">
    <property type="entry name" value="HBM"/>
</dbReference>
<comment type="caution">
    <text evidence="9">The sequence shown here is derived from an EMBL/GenBank/DDBJ whole genome shotgun (WGS) entry which is preliminary data.</text>
</comment>
<keyword evidence="6" id="KW-0812">Transmembrane</keyword>
<accession>A0A1B9R2Q0</accession>
<dbReference type="InterPro" id="IPR004089">
    <property type="entry name" value="MCPsignal_dom"/>
</dbReference>
<feature type="transmembrane region" description="Helical" evidence="6">
    <location>
        <begin position="294"/>
        <end position="314"/>
    </location>
</feature>
<dbReference type="FunFam" id="1.10.287.950:FF:000001">
    <property type="entry name" value="Methyl-accepting chemotaxis sensory transducer"/>
    <property type="match status" value="1"/>
</dbReference>
<dbReference type="GO" id="GO:0016020">
    <property type="term" value="C:membrane"/>
    <property type="evidence" value="ECO:0007669"/>
    <property type="project" value="UniProtKB-SubCell"/>
</dbReference>
<comment type="similarity">
    <text evidence="3">Belongs to the methyl-accepting chemotaxis (MCP) protein family.</text>
</comment>
<dbReference type="SMART" id="SM00283">
    <property type="entry name" value="MA"/>
    <property type="match status" value="1"/>
</dbReference>
<evidence type="ECO:0000259" key="7">
    <source>
        <dbReference type="PROSITE" id="PS50111"/>
    </source>
</evidence>
<evidence type="ECO:0000256" key="5">
    <source>
        <dbReference type="SAM" id="MobiDB-lite"/>
    </source>
</evidence>
<dbReference type="SUPFAM" id="SSF58104">
    <property type="entry name" value="Methyl-accepting chemotaxis protein (MCP) signaling domain"/>
    <property type="match status" value="1"/>
</dbReference>
<feature type="compositionally biased region" description="Low complexity" evidence="5">
    <location>
        <begin position="421"/>
        <end position="437"/>
    </location>
</feature>
<evidence type="ECO:0000256" key="6">
    <source>
        <dbReference type="SAM" id="Phobius"/>
    </source>
</evidence>
<dbReference type="EMBL" id="MAJZ01000273">
    <property type="protein sequence ID" value="OCH78324.1"/>
    <property type="molecule type" value="Genomic_DNA"/>
</dbReference>
<dbReference type="RefSeq" id="WP_065576384.1">
    <property type="nucleotide sequence ID" value="NZ_JBNGCH010000273.1"/>
</dbReference>
<evidence type="ECO:0000256" key="2">
    <source>
        <dbReference type="ARBA" id="ARBA00023224"/>
    </source>
</evidence>
<keyword evidence="10" id="KW-1185">Reference proteome</keyword>
<organism evidence="9 10">
    <name type="scientific">Vibrio genomosp. F10</name>
    <dbReference type="NCBI Taxonomy" id="723171"/>
    <lineage>
        <taxon>Bacteria</taxon>
        <taxon>Pseudomonadati</taxon>
        <taxon>Pseudomonadota</taxon>
        <taxon>Gammaproteobacteria</taxon>
        <taxon>Vibrionales</taxon>
        <taxon>Vibrionaceae</taxon>
        <taxon>Vibrio</taxon>
    </lineage>
</organism>
<feature type="compositionally biased region" description="Polar residues" evidence="5">
    <location>
        <begin position="438"/>
        <end position="451"/>
    </location>
</feature>
<dbReference type="AlphaFoldDB" id="A0A1B9R2Q0"/>
<keyword evidence="6" id="KW-0472">Membrane</keyword>
<dbReference type="GO" id="GO:0007165">
    <property type="term" value="P:signal transduction"/>
    <property type="evidence" value="ECO:0007669"/>
    <property type="project" value="UniProtKB-KW"/>
</dbReference>
<proteinExistence type="inferred from homology"/>
<dbReference type="PROSITE" id="PS51753">
    <property type="entry name" value="HBM"/>
    <property type="match status" value="1"/>
</dbReference>
<evidence type="ECO:0000313" key="9">
    <source>
        <dbReference type="EMBL" id="OCH78324.1"/>
    </source>
</evidence>
<evidence type="ECO:0000256" key="4">
    <source>
        <dbReference type="PROSITE-ProRule" id="PRU00284"/>
    </source>
</evidence>
<keyword evidence="2 4" id="KW-0807">Transducer</keyword>
<dbReference type="PANTHER" id="PTHR32089:SF33">
    <property type="entry name" value="TOXIN COREGULATED PILUS BIOSYNTHESIS PROTEIN I"/>
    <property type="match status" value="1"/>
</dbReference>
<feature type="region of interest" description="Disordered" evidence="5">
    <location>
        <begin position="420"/>
        <end position="451"/>
    </location>
</feature>
<protein>
    <submittedName>
        <fullName evidence="9">Chemotaxis protein</fullName>
    </submittedName>
</protein>
<keyword evidence="6" id="KW-1133">Transmembrane helix</keyword>
<evidence type="ECO:0000256" key="1">
    <source>
        <dbReference type="ARBA" id="ARBA00004370"/>
    </source>
</evidence>